<organism evidence="3 4">
    <name type="scientific">Maribacter caenipelagi</name>
    <dbReference type="NCBI Taxonomy" id="1447781"/>
    <lineage>
        <taxon>Bacteria</taxon>
        <taxon>Pseudomonadati</taxon>
        <taxon>Bacteroidota</taxon>
        <taxon>Flavobacteriia</taxon>
        <taxon>Flavobacteriales</taxon>
        <taxon>Flavobacteriaceae</taxon>
        <taxon>Maribacter</taxon>
    </lineage>
</organism>
<dbReference type="OrthoDB" id="1420424at2"/>
<keyword evidence="2" id="KW-0732">Signal</keyword>
<evidence type="ECO:0000256" key="2">
    <source>
        <dbReference type="SAM" id="SignalP"/>
    </source>
</evidence>
<dbReference type="EMBL" id="SNZW01000013">
    <property type="protein sequence ID" value="TDS17012.1"/>
    <property type="molecule type" value="Genomic_DNA"/>
</dbReference>
<gene>
    <name evidence="3" type="ORF">DFQ03_1502</name>
</gene>
<dbReference type="AlphaFoldDB" id="A0A4R7D9F6"/>
<reference evidence="3 4" key="1">
    <citation type="submission" date="2019-03" db="EMBL/GenBank/DDBJ databases">
        <title>Genomic Encyclopedia of Type Strains, Phase III (KMG-III): the genomes of soil and plant-associated and newly described type strains.</title>
        <authorList>
            <person name="Whitman W."/>
        </authorList>
    </citation>
    <scope>NUCLEOTIDE SEQUENCE [LARGE SCALE GENOMIC DNA]</scope>
    <source>
        <strain evidence="3 4">CECT 8455</strain>
    </source>
</reference>
<sequence>MNRSLTTVSKQLIIALALLTSNAFMAQEESKTFQERFIVAEDAVVNINTSYADIEFETWDKDEVAITATITLEGATKEEAENYFKNSPIEILGNSKEIKISSKSKNNDFFTSFDSENIFNHGGMRIEVPEIASFVVSVPQIAPFPEMPPLPLTDAFTFDYEEYQEDGDKYMKKWQKNFEKSFDKKHQKRLEEWAERMEEQAEKIEKRMEKRNEERAQLMEEKAELLEKRHEDMQQRHEELEEKRAHVEKEREELRSFIGTSRVNGADVPNVFYFSNEGEQKNFKIKKTIKITLPKSTKIKMDVRHGEVKLAENTKNLNAKLSHSRLWAVTIDGEETIVSASYTPVTVQKWNYGQLSTSYSEEISLSEVVQLQLQATSSEVTIDKLFKNAFVKNDFGAVHILEMGNDFEELDISVRNGDLTVTMPKVATNVYVKGNSSSLKLPTGLQIEETKNGTTTIYKGHHLKNNSKRSIVITSDYSEVILQ</sequence>
<evidence type="ECO:0008006" key="5">
    <source>
        <dbReference type="Google" id="ProtNLM"/>
    </source>
</evidence>
<keyword evidence="4" id="KW-1185">Reference proteome</keyword>
<feature type="chain" id="PRO_5020241837" description="Adhesin domain-containing protein" evidence="2">
    <location>
        <begin position="27"/>
        <end position="483"/>
    </location>
</feature>
<evidence type="ECO:0000313" key="3">
    <source>
        <dbReference type="EMBL" id="TDS17012.1"/>
    </source>
</evidence>
<feature type="signal peptide" evidence="2">
    <location>
        <begin position="1"/>
        <end position="26"/>
    </location>
</feature>
<keyword evidence="1" id="KW-0175">Coiled coil</keyword>
<evidence type="ECO:0000256" key="1">
    <source>
        <dbReference type="SAM" id="Coils"/>
    </source>
</evidence>
<protein>
    <recommendedName>
        <fullName evidence="5">Adhesin domain-containing protein</fullName>
    </recommendedName>
</protein>
<comment type="caution">
    <text evidence="3">The sequence shown here is derived from an EMBL/GenBank/DDBJ whole genome shotgun (WGS) entry which is preliminary data.</text>
</comment>
<dbReference type="Proteomes" id="UP000295274">
    <property type="component" value="Unassembled WGS sequence"/>
</dbReference>
<evidence type="ECO:0000313" key="4">
    <source>
        <dbReference type="Proteomes" id="UP000295274"/>
    </source>
</evidence>
<dbReference type="RefSeq" id="WP_133672503.1">
    <property type="nucleotide sequence ID" value="NZ_SNZW01000013.1"/>
</dbReference>
<proteinExistence type="predicted"/>
<name>A0A4R7D9F6_9FLAO</name>
<feature type="coiled-coil region" evidence="1">
    <location>
        <begin position="183"/>
        <end position="257"/>
    </location>
</feature>
<accession>A0A4R7D9F6</accession>